<dbReference type="OrthoDB" id="7631458at2"/>
<reference evidence="2 3" key="1">
    <citation type="submission" date="2018-03" db="EMBL/GenBank/DDBJ databases">
        <title>Cereibacter changlensis.</title>
        <authorList>
            <person name="Meyer T.E."/>
            <person name="Miller S."/>
            <person name="Lodha T."/>
            <person name="Gandham S."/>
            <person name="Chintalapati S."/>
            <person name="Chintalapati V.R."/>
        </authorList>
    </citation>
    <scope>NUCLEOTIDE SEQUENCE [LARGE SCALE GENOMIC DNA]</scope>
    <source>
        <strain evidence="2 3">JA139</strain>
    </source>
</reference>
<dbReference type="Proteomes" id="UP000241010">
    <property type="component" value="Unassembled WGS sequence"/>
</dbReference>
<dbReference type="Gene3D" id="1.10.10.10">
    <property type="entry name" value="Winged helix-like DNA-binding domain superfamily/Winged helix DNA-binding domain"/>
    <property type="match status" value="1"/>
</dbReference>
<dbReference type="SUPFAM" id="SSF46785">
    <property type="entry name" value="Winged helix' DNA-binding domain"/>
    <property type="match status" value="1"/>
</dbReference>
<protein>
    <submittedName>
        <fullName evidence="2">DUF3253 domain-containing protein</fullName>
    </submittedName>
</protein>
<dbReference type="EMBL" id="PZKG01000009">
    <property type="protein sequence ID" value="PTE23168.1"/>
    <property type="molecule type" value="Genomic_DNA"/>
</dbReference>
<organism evidence="2 3">
    <name type="scientific">Cereibacter changlensis JA139</name>
    <dbReference type="NCBI Taxonomy" id="1188249"/>
    <lineage>
        <taxon>Bacteria</taxon>
        <taxon>Pseudomonadati</taxon>
        <taxon>Pseudomonadota</taxon>
        <taxon>Alphaproteobacteria</taxon>
        <taxon>Rhodobacterales</taxon>
        <taxon>Paracoccaceae</taxon>
        <taxon>Cereibacter</taxon>
    </lineage>
</organism>
<proteinExistence type="predicted"/>
<dbReference type="InterPro" id="IPR036388">
    <property type="entry name" value="WH-like_DNA-bd_sf"/>
</dbReference>
<keyword evidence="3" id="KW-1185">Reference proteome</keyword>
<dbReference type="InterPro" id="IPR021660">
    <property type="entry name" value="DUF3253"/>
</dbReference>
<dbReference type="InterPro" id="IPR036390">
    <property type="entry name" value="WH_DNA-bd_sf"/>
</dbReference>
<dbReference type="RefSeq" id="WP_107662539.1">
    <property type="nucleotide sequence ID" value="NZ_PZKG01000009.1"/>
</dbReference>
<dbReference type="AlphaFoldDB" id="A0A2T4JZ47"/>
<comment type="caution">
    <text evidence="2">The sequence shown here is derived from an EMBL/GenBank/DDBJ whole genome shotgun (WGS) entry which is preliminary data.</text>
</comment>
<evidence type="ECO:0000313" key="3">
    <source>
        <dbReference type="Proteomes" id="UP000241010"/>
    </source>
</evidence>
<sequence>MPSDEAIRAVLMDLAHRRGRGKTFCPSEAAREIGGDWRALMPDVRAVAGALQDEGALQASQGGKPVDPRTAEGPIRLALR</sequence>
<gene>
    <name evidence="2" type="ORF">C5F48_03605</name>
</gene>
<accession>A0A2T4JZ47</accession>
<evidence type="ECO:0000256" key="1">
    <source>
        <dbReference type="SAM" id="MobiDB-lite"/>
    </source>
</evidence>
<dbReference type="Pfam" id="PF11625">
    <property type="entry name" value="DUF3253"/>
    <property type="match status" value="1"/>
</dbReference>
<evidence type="ECO:0000313" key="2">
    <source>
        <dbReference type="EMBL" id="PTE23168.1"/>
    </source>
</evidence>
<feature type="region of interest" description="Disordered" evidence="1">
    <location>
        <begin position="56"/>
        <end position="80"/>
    </location>
</feature>
<name>A0A2T4JZ47_9RHOB</name>